<dbReference type="GeneID" id="9585600"/>
<evidence type="ECO:0008006" key="4">
    <source>
        <dbReference type="Google" id="ProtNLM"/>
    </source>
</evidence>
<evidence type="ECO:0000313" key="2">
    <source>
        <dbReference type="EMBL" id="EFI99000.1"/>
    </source>
</evidence>
<dbReference type="InParanoid" id="D8Q096"/>
<gene>
    <name evidence="2" type="ORF">SCHCODRAFT_107005</name>
</gene>
<evidence type="ECO:0000313" key="3">
    <source>
        <dbReference type="Proteomes" id="UP000007431"/>
    </source>
</evidence>
<dbReference type="HOGENOM" id="CLU_1587453_0_0_1"/>
<feature type="chain" id="PRO_5003120418" description="Lipoprotein" evidence="1">
    <location>
        <begin position="17"/>
        <end position="168"/>
    </location>
</feature>
<dbReference type="AlphaFoldDB" id="D8Q096"/>
<dbReference type="RefSeq" id="XP_003033903.1">
    <property type="nucleotide sequence ID" value="XM_003033857.1"/>
</dbReference>
<keyword evidence="1" id="KW-0732">Signal</keyword>
<protein>
    <recommendedName>
        <fullName evidence="4">Lipoprotein</fullName>
    </recommendedName>
</protein>
<dbReference type="OMA" id="HTVETMD"/>
<dbReference type="VEuPathDB" id="FungiDB:SCHCODRAFT_02493516"/>
<feature type="signal peptide" evidence="1">
    <location>
        <begin position="1"/>
        <end position="16"/>
    </location>
</feature>
<keyword evidence="3" id="KW-1185">Reference proteome</keyword>
<reference evidence="2 3" key="1">
    <citation type="journal article" date="2010" name="Nat. Biotechnol.">
        <title>Genome sequence of the model mushroom Schizophyllum commune.</title>
        <authorList>
            <person name="Ohm R.A."/>
            <person name="de Jong J.F."/>
            <person name="Lugones L.G."/>
            <person name="Aerts A."/>
            <person name="Kothe E."/>
            <person name="Stajich J.E."/>
            <person name="de Vries R.P."/>
            <person name="Record E."/>
            <person name="Levasseur A."/>
            <person name="Baker S.E."/>
            <person name="Bartholomew K.A."/>
            <person name="Coutinho P.M."/>
            <person name="Erdmann S."/>
            <person name="Fowler T.J."/>
            <person name="Gathman A.C."/>
            <person name="Lombard V."/>
            <person name="Henrissat B."/>
            <person name="Knabe N."/>
            <person name="Kuees U."/>
            <person name="Lilly W.W."/>
            <person name="Lindquist E."/>
            <person name="Lucas S."/>
            <person name="Magnuson J.K."/>
            <person name="Piumi F."/>
            <person name="Raudaskoski M."/>
            <person name="Salamov A."/>
            <person name="Schmutz J."/>
            <person name="Schwarze F.W.M.R."/>
            <person name="vanKuyk P.A."/>
            <person name="Horton J.S."/>
            <person name="Grigoriev I.V."/>
            <person name="Woesten H.A.B."/>
        </authorList>
    </citation>
    <scope>NUCLEOTIDE SEQUENCE [LARGE SCALE GENOMIC DNA]</scope>
    <source>
        <strain evidence="3">H4-8 / FGSC 9210</strain>
    </source>
</reference>
<sequence>MIPGLLFISLATCDSAEEMASAPTDLVESIINYASKTQRLAPDDPIVTLSSDADIDILVPLATFLLEYPVAYVPNPKHHLFLGQIPLDVHEVILLAGPTLRSSRNVTSHRILKFSVPCHIAAAHPHLAPATLQQTLREVYMQRVQEAFGADFSVSTLHTTTTEDRLAL</sequence>
<accession>D8Q096</accession>
<dbReference type="OrthoDB" id="3267419at2759"/>
<proteinExistence type="predicted"/>
<dbReference type="EMBL" id="GL377304">
    <property type="protein sequence ID" value="EFI99000.1"/>
    <property type="molecule type" value="Genomic_DNA"/>
</dbReference>
<name>D8Q096_SCHCM</name>
<evidence type="ECO:0000256" key="1">
    <source>
        <dbReference type="SAM" id="SignalP"/>
    </source>
</evidence>
<organism evidence="3">
    <name type="scientific">Schizophyllum commune (strain H4-8 / FGSC 9210)</name>
    <name type="common">Split gill fungus</name>
    <dbReference type="NCBI Taxonomy" id="578458"/>
    <lineage>
        <taxon>Eukaryota</taxon>
        <taxon>Fungi</taxon>
        <taxon>Dikarya</taxon>
        <taxon>Basidiomycota</taxon>
        <taxon>Agaricomycotina</taxon>
        <taxon>Agaricomycetes</taxon>
        <taxon>Agaricomycetidae</taxon>
        <taxon>Agaricales</taxon>
        <taxon>Schizophyllaceae</taxon>
        <taxon>Schizophyllum</taxon>
    </lineage>
</organism>
<dbReference type="Proteomes" id="UP000007431">
    <property type="component" value="Unassembled WGS sequence"/>
</dbReference>
<feature type="non-terminal residue" evidence="2">
    <location>
        <position position="168"/>
    </location>
</feature>
<dbReference type="KEGG" id="scm:SCHCO_02493516"/>